<evidence type="ECO:0000256" key="8">
    <source>
        <dbReference type="SAM" id="MobiDB-lite"/>
    </source>
</evidence>
<dbReference type="InterPro" id="IPR002401">
    <property type="entry name" value="Cyt_P450_E_grp-I"/>
</dbReference>
<evidence type="ECO:0000256" key="6">
    <source>
        <dbReference type="ARBA" id="ARBA00023004"/>
    </source>
</evidence>
<dbReference type="GO" id="GO:0020037">
    <property type="term" value="F:heme binding"/>
    <property type="evidence" value="ECO:0007669"/>
    <property type="project" value="InterPro"/>
</dbReference>
<dbReference type="SUPFAM" id="SSF48264">
    <property type="entry name" value="Cytochrome P450"/>
    <property type="match status" value="1"/>
</dbReference>
<comment type="cofactor">
    <cofactor evidence="1">
        <name>heme</name>
        <dbReference type="ChEBI" id="CHEBI:30413"/>
    </cofactor>
</comment>
<dbReference type="AlphaFoldDB" id="A0A7R9CBX5"/>
<evidence type="ECO:0000256" key="2">
    <source>
        <dbReference type="ARBA" id="ARBA00010617"/>
    </source>
</evidence>
<evidence type="ECO:0008006" key="10">
    <source>
        <dbReference type="Google" id="ProtNLM"/>
    </source>
</evidence>
<protein>
    <recommendedName>
        <fullName evidence="10">Cytochrome P450</fullName>
    </recommendedName>
</protein>
<dbReference type="EMBL" id="OC316759">
    <property type="protein sequence ID" value="CAD7393617.1"/>
    <property type="molecule type" value="Genomic_DNA"/>
</dbReference>
<dbReference type="Gene3D" id="1.10.630.10">
    <property type="entry name" value="Cytochrome P450"/>
    <property type="match status" value="1"/>
</dbReference>
<sequence>MRPTSQDQRSSIQSAGCQADDRKSTQNSQFLVIPYGCGRRMCPGKRFVDQELHLILAKIVQEFEVKFDGEMGLQFEFFLAPGGPVNFTFIDRH</sequence>
<accession>A0A7R9CBX5</accession>
<keyword evidence="4" id="KW-0479">Metal-binding</keyword>
<dbReference type="GO" id="GO:0005506">
    <property type="term" value="F:iron ion binding"/>
    <property type="evidence" value="ECO:0007669"/>
    <property type="project" value="InterPro"/>
</dbReference>
<feature type="compositionally biased region" description="Polar residues" evidence="8">
    <location>
        <begin position="1"/>
        <end position="16"/>
    </location>
</feature>
<gene>
    <name evidence="9" type="ORF">TCEB3V08_LOCUS1585</name>
</gene>
<evidence type="ECO:0000256" key="3">
    <source>
        <dbReference type="ARBA" id="ARBA00022617"/>
    </source>
</evidence>
<dbReference type="InterPro" id="IPR036396">
    <property type="entry name" value="Cyt_P450_sf"/>
</dbReference>
<dbReference type="GO" id="GO:0016705">
    <property type="term" value="F:oxidoreductase activity, acting on paired donors, with incorporation or reduction of molecular oxygen"/>
    <property type="evidence" value="ECO:0007669"/>
    <property type="project" value="InterPro"/>
</dbReference>
<dbReference type="PANTHER" id="PTHR24279:SF120">
    <property type="entry name" value="CYTOCHROME P450"/>
    <property type="match status" value="1"/>
</dbReference>
<dbReference type="PANTHER" id="PTHR24279">
    <property type="entry name" value="CYTOCHROME P450"/>
    <property type="match status" value="1"/>
</dbReference>
<keyword evidence="5" id="KW-0560">Oxidoreductase</keyword>
<dbReference type="InterPro" id="IPR050479">
    <property type="entry name" value="CYP11_CYP27_families"/>
</dbReference>
<dbReference type="Pfam" id="PF00067">
    <property type="entry name" value="p450"/>
    <property type="match status" value="1"/>
</dbReference>
<dbReference type="GO" id="GO:0004497">
    <property type="term" value="F:monooxygenase activity"/>
    <property type="evidence" value="ECO:0007669"/>
    <property type="project" value="UniProtKB-KW"/>
</dbReference>
<evidence type="ECO:0000313" key="9">
    <source>
        <dbReference type="EMBL" id="CAD7393617.1"/>
    </source>
</evidence>
<dbReference type="InterPro" id="IPR001128">
    <property type="entry name" value="Cyt_P450"/>
</dbReference>
<keyword evidence="7" id="KW-0503">Monooxygenase</keyword>
<evidence type="ECO:0000256" key="5">
    <source>
        <dbReference type="ARBA" id="ARBA00023002"/>
    </source>
</evidence>
<comment type="similarity">
    <text evidence="2">Belongs to the cytochrome P450 family.</text>
</comment>
<name>A0A7R9CBX5_TIMCR</name>
<organism evidence="9">
    <name type="scientific">Timema cristinae</name>
    <name type="common">Walking stick</name>
    <dbReference type="NCBI Taxonomy" id="61476"/>
    <lineage>
        <taxon>Eukaryota</taxon>
        <taxon>Metazoa</taxon>
        <taxon>Ecdysozoa</taxon>
        <taxon>Arthropoda</taxon>
        <taxon>Hexapoda</taxon>
        <taxon>Insecta</taxon>
        <taxon>Pterygota</taxon>
        <taxon>Neoptera</taxon>
        <taxon>Polyneoptera</taxon>
        <taxon>Phasmatodea</taxon>
        <taxon>Timematodea</taxon>
        <taxon>Timematoidea</taxon>
        <taxon>Timematidae</taxon>
        <taxon>Timema</taxon>
    </lineage>
</organism>
<feature type="region of interest" description="Disordered" evidence="8">
    <location>
        <begin position="1"/>
        <end position="26"/>
    </location>
</feature>
<evidence type="ECO:0000256" key="7">
    <source>
        <dbReference type="ARBA" id="ARBA00023033"/>
    </source>
</evidence>
<dbReference type="PRINTS" id="PR00463">
    <property type="entry name" value="EP450I"/>
</dbReference>
<reference evidence="9" key="1">
    <citation type="submission" date="2020-11" db="EMBL/GenBank/DDBJ databases">
        <authorList>
            <person name="Tran Van P."/>
        </authorList>
    </citation>
    <scope>NUCLEOTIDE SEQUENCE</scope>
</reference>
<keyword evidence="6" id="KW-0408">Iron</keyword>
<proteinExistence type="inferred from homology"/>
<evidence type="ECO:0000256" key="4">
    <source>
        <dbReference type="ARBA" id="ARBA00022723"/>
    </source>
</evidence>
<keyword evidence="3" id="KW-0349">Heme</keyword>
<evidence type="ECO:0000256" key="1">
    <source>
        <dbReference type="ARBA" id="ARBA00001971"/>
    </source>
</evidence>